<proteinExistence type="predicted"/>
<dbReference type="Proteomes" id="UP000070198">
    <property type="component" value="Unassembled WGS sequence"/>
</dbReference>
<evidence type="ECO:0000313" key="5">
    <source>
        <dbReference type="Proteomes" id="UP000071927"/>
    </source>
</evidence>
<keyword evidence="1" id="KW-1133">Transmembrane helix</keyword>
<feature type="transmembrane region" description="Helical" evidence="1">
    <location>
        <begin position="163"/>
        <end position="185"/>
    </location>
</feature>
<feature type="transmembrane region" description="Helical" evidence="1">
    <location>
        <begin position="63"/>
        <end position="79"/>
    </location>
</feature>
<gene>
    <name evidence="2" type="ORF">SGADD02_02142</name>
    <name evidence="3" type="ORF">SGADD03_02123</name>
</gene>
<evidence type="ECO:0000256" key="1">
    <source>
        <dbReference type="SAM" id="Phobius"/>
    </source>
</evidence>
<reference evidence="4 5" key="1">
    <citation type="submission" date="2016-01" db="EMBL/GenBank/DDBJ databases">
        <title>Highly variable Streptococcus oralis are common among viridans streptococci isolated from primates.</title>
        <authorList>
            <person name="Denapaite D."/>
            <person name="Rieger M."/>
            <person name="Koendgen S."/>
            <person name="Brueckner R."/>
            <person name="Ochigava I."/>
            <person name="Kappeler P."/>
            <person name="Maetz-Rensing K."/>
            <person name="Leendertz F."/>
            <person name="Hakenbeck R."/>
        </authorList>
    </citation>
    <scope>NUCLEOTIDE SEQUENCE [LARGE SCALE GENOMIC DNA]</scope>
    <source>
        <strain evidence="2 4">DD02</strain>
        <strain evidence="3 5">DD03</strain>
    </source>
</reference>
<sequence>MKKQSFSVKDLINAGLFSLLVFAAMFVGGIIGFIPVFMPFIPFICALCSGPVFMLYSTKIHRFGMVLIMGTIIGLLFMVTGHGIYVLPGTMLLALIGEYILKKGNYESLNYTRWCFTVYSLASGFMMIPIYITRDDYIQRLIDQGYGQAYADQMMGVLPNWTFLPVLLLGAIGGYLGATIGIKMLQKHFKKLGMA</sequence>
<name>A0A139QMI8_9STRE</name>
<evidence type="ECO:0000313" key="4">
    <source>
        <dbReference type="Proteomes" id="UP000070198"/>
    </source>
</evidence>
<comment type="caution">
    <text evidence="3">The sequence shown here is derived from an EMBL/GenBank/DDBJ whole genome shotgun (WGS) entry which is preliminary data.</text>
</comment>
<dbReference type="EMBL" id="LQOF01000440">
    <property type="protein sequence ID" value="KXT63835.1"/>
    <property type="molecule type" value="Genomic_DNA"/>
</dbReference>
<dbReference type="NCBIfam" id="TIGR02185">
    <property type="entry name" value="Trep_Strep"/>
    <property type="match status" value="1"/>
</dbReference>
<evidence type="ECO:0000313" key="3">
    <source>
        <dbReference type="EMBL" id="KXU03718.1"/>
    </source>
</evidence>
<dbReference type="Proteomes" id="UP000071927">
    <property type="component" value="Unassembled WGS sequence"/>
</dbReference>
<organism evidence="3 5">
    <name type="scientific">Streptococcus gallolyticus</name>
    <dbReference type="NCBI Taxonomy" id="315405"/>
    <lineage>
        <taxon>Bacteria</taxon>
        <taxon>Bacillati</taxon>
        <taxon>Bacillota</taxon>
        <taxon>Bacilli</taxon>
        <taxon>Lactobacillales</taxon>
        <taxon>Streptococcaceae</taxon>
        <taxon>Streptococcus</taxon>
    </lineage>
</organism>
<dbReference type="PATRIC" id="fig|315405.11.peg.2500"/>
<feature type="transmembrane region" description="Helical" evidence="1">
    <location>
        <begin position="113"/>
        <end position="132"/>
    </location>
</feature>
<dbReference type="Pfam" id="PF09605">
    <property type="entry name" value="Trep_Strep"/>
    <property type="match status" value="1"/>
</dbReference>
<dbReference type="InterPro" id="IPR011733">
    <property type="entry name" value="CHP02185_IM"/>
</dbReference>
<feature type="transmembrane region" description="Helical" evidence="1">
    <location>
        <begin position="40"/>
        <end position="56"/>
    </location>
</feature>
<keyword evidence="1" id="KW-0812">Transmembrane</keyword>
<evidence type="ECO:0000313" key="2">
    <source>
        <dbReference type="EMBL" id="KXT63835.1"/>
    </source>
</evidence>
<keyword evidence="1" id="KW-0472">Membrane</keyword>
<dbReference type="RefSeq" id="WP_061459245.1">
    <property type="nucleotide sequence ID" value="NZ_KQ968759.1"/>
</dbReference>
<feature type="transmembrane region" description="Helical" evidence="1">
    <location>
        <begin position="12"/>
        <end position="34"/>
    </location>
</feature>
<protein>
    <submittedName>
        <fullName evidence="2">Putative ECF transporter, substrate-specific component</fullName>
    </submittedName>
    <submittedName>
        <fullName evidence="3">Substrate-specific component of putative ECF transporter</fullName>
    </submittedName>
</protein>
<dbReference type="EMBL" id="LQXV01000428">
    <property type="protein sequence ID" value="KXU03718.1"/>
    <property type="molecule type" value="Genomic_DNA"/>
</dbReference>
<dbReference type="AlphaFoldDB" id="A0A139QMI8"/>
<accession>A0A139QMI8</accession>
<feature type="transmembrane region" description="Helical" evidence="1">
    <location>
        <begin position="85"/>
        <end position="101"/>
    </location>
</feature>